<dbReference type="Proteomes" id="UP000821866">
    <property type="component" value="Chromosome 9"/>
</dbReference>
<sequence>MSTNNTTADAAAEEEARRRAKKDRKLIKKFEKEKERMRRELAMVDEYADPIKEFLPPEEEEDDDLRMKAIQALREWVQQQPHFVNCRTDDKFLLRFLRARKYCMSSAQETLDKYLTVRTQYPIFFKCPDIYDESLRDLLAKGYFFPLFEKDSQGRTVVFGLAGALEPRIHKTIDIYRAFSMSFEALLEDEDNQKNGLTYILDESGFRLSHLAHVNLRDVQRVMINGEASAPLIGRKKAGRCATKNIHWVNVPRYISAIYELALSMFSRKLQSRMFVHFEVSSLHEHIAPEILPLEFGGSIPIKEMAAAWIKNLEEKRDLLMSLDHMGIDESKRPKKEKRQGYSLMRLWNSITRLEVY</sequence>
<dbReference type="Gene3D" id="1.20.5.1200">
    <property type="entry name" value="Alpha-tocopherol transfer"/>
    <property type="match status" value="1"/>
</dbReference>
<dbReference type="InterPro" id="IPR036273">
    <property type="entry name" value="CRAL/TRIO_N_dom_sf"/>
</dbReference>
<dbReference type="Gene3D" id="3.40.525.10">
    <property type="entry name" value="CRAL-TRIO lipid binding domain"/>
    <property type="match status" value="1"/>
</dbReference>
<dbReference type="EMBL" id="JABSTU010000011">
    <property type="protein sequence ID" value="KAH8009489.1"/>
    <property type="molecule type" value="Genomic_DNA"/>
</dbReference>
<keyword evidence="4" id="KW-1185">Reference proteome</keyword>
<reference evidence="3" key="2">
    <citation type="submission" date="2021-09" db="EMBL/GenBank/DDBJ databases">
        <authorList>
            <person name="Jia N."/>
            <person name="Wang J."/>
            <person name="Shi W."/>
            <person name="Du L."/>
            <person name="Sun Y."/>
            <person name="Zhan W."/>
            <person name="Jiang J."/>
            <person name="Wang Q."/>
            <person name="Zhang B."/>
            <person name="Ji P."/>
            <person name="Sakyi L.B."/>
            <person name="Cui X."/>
            <person name="Yuan T."/>
            <person name="Jiang B."/>
            <person name="Yang W."/>
            <person name="Lam T.T.-Y."/>
            <person name="Chang Q."/>
            <person name="Ding S."/>
            <person name="Wang X."/>
            <person name="Zhu J."/>
            <person name="Ruan X."/>
            <person name="Zhao L."/>
            <person name="Wei J."/>
            <person name="Que T."/>
            <person name="Du C."/>
            <person name="Cheng J."/>
            <person name="Dai P."/>
            <person name="Han X."/>
            <person name="Huang E."/>
            <person name="Gao Y."/>
            <person name="Liu J."/>
            <person name="Shao H."/>
            <person name="Ye R."/>
            <person name="Li L."/>
            <person name="Wei W."/>
            <person name="Wang X."/>
            <person name="Wang C."/>
            <person name="Huo Q."/>
            <person name="Li W."/>
            <person name="Guo W."/>
            <person name="Chen H."/>
            <person name="Chen S."/>
            <person name="Zhou L."/>
            <person name="Zhou L."/>
            <person name="Ni X."/>
            <person name="Tian J."/>
            <person name="Zhou Y."/>
            <person name="Sheng Y."/>
            <person name="Liu T."/>
            <person name="Pan Y."/>
            <person name="Xia L."/>
            <person name="Li J."/>
            <person name="Zhao F."/>
            <person name="Cao W."/>
        </authorList>
    </citation>
    <scope>NUCLEOTIDE SEQUENCE</scope>
    <source>
        <strain evidence="3">Rmic-2018</strain>
        <tissue evidence="3">Larvae</tissue>
    </source>
</reference>
<dbReference type="SMART" id="SM01100">
    <property type="entry name" value="CRAL_TRIO_N"/>
    <property type="match status" value="1"/>
</dbReference>
<feature type="domain" description="CRAL-TRIO" evidence="2">
    <location>
        <begin position="131"/>
        <end position="304"/>
    </location>
</feature>
<evidence type="ECO:0000313" key="4">
    <source>
        <dbReference type="Proteomes" id="UP000821866"/>
    </source>
</evidence>
<gene>
    <name evidence="3" type="ORF">HPB51_018009</name>
</gene>
<dbReference type="GO" id="GO:1902936">
    <property type="term" value="F:phosphatidylinositol bisphosphate binding"/>
    <property type="evidence" value="ECO:0007669"/>
    <property type="project" value="TreeGrafter"/>
</dbReference>
<evidence type="ECO:0000313" key="3">
    <source>
        <dbReference type="EMBL" id="KAH8009489.1"/>
    </source>
</evidence>
<dbReference type="Pfam" id="PF00650">
    <property type="entry name" value="CRAL_TRIO"/>
    <property type="match status" value="1"/>
</dbReference>
<evidence type="ECO:0000256" key="1">
    <source>
        <dbReference type="SAM" id="MobiDB-lite"/>
    </source>
</evidence>
<dbReference type="PANTHER" id="PTHR10174">
    <property type="entry name" value="ALPHA-TOCOPHEROL TRANSFER PROTEIN-RELATED"/>
    <property type="match status" value="1"/>
</dbReference>
<dbReference type="SUPFAM" id="SSF46938">
    <property type="entry name" value="CRAL/TRIO N-terminal domain"/>
    <property type="match status" value="1"/>
</dbReference>
<dbReference type="InterPro" id="IPR011074">
    <property type="entry name" value="CRAL/TRIO_N_dom"/>
</dbReference>
<proteinExistence type="predicted"/>
<accession>A0A9J6D5Z9</accession>
<dbReference type="AlphaFoldDB" id="A0A9J6D5Z9"/>
<organism evidence="3 4">
    <name type="scientific">Rhipicephalus microplus</name>
    <name type="common">Cattle tick</name>
    <name type="synonym">Boophilus microplus</name>
    <dbReference type="NCBI Taxonomy" id="6941"/>
    <lineage>
        <taxon>Eukaryota</taxon>
        <taxon>Metazoa</taxon>
        <taxon>Ecdysozoa</taxon>
        <taxon>Arthropoda</taxon>
        <taxon>Chelicerata</taxon>
        <taxon>Arachnida</taxon>
        <taxon>Acari</taxon>
        <taxon>Parasitiformes</taxon>
        <taxon>Ixodida</taxon>
        <taxon>Ixodoidea</taxon>
        <taxon>Ixodidae</taxon>
        <taxon>Rhipicephalinae</taxon>
        <taxon>Rhipicephalus</taxon>
        <taxon>Boophilus</taxon>
    </lineage>
</organism>
<name>A0A9J6D5Z9_RHIMP</name>
<evidence type="ECO:0000259" key="2">
    <source>
        <dbReference type="PROSITE" id="PS50191"/>
    </source>
</evidence>
<dbReference type="PRINTS" id="PR00180">
    <property type="entry name" value="CRETINALDHBP"/>
</dbReference>
<dbReference type="CDD" id="cd00170">
    <property type="entry name" value="SEC14"/>
    <property type="match status" value="1"/>
</dbReference>
<dbReference type="PANTHER" id="PTHR10174:SF208">
    <property type="entry name" value="CRAL-TRIO DOMAIN-CONTAINING PROTEIN DDB_G0278031"/>
    <property type="match status" value="1"/>
</dbReference>
<comment type="caution">
    <text evidence="3">The sequence shown here is derived from an EMBL/GenBank/DDBJ whole genome shotgun (WGS) entry which is preliminary data.</text>
</comment>
<dbReference type="SUPFAM" id="SSF52087">
    <property type="entry name" value="CRAL/TRIO domain"/>
    <property type="match status" value="1"/>
</dbReference>
<dbReference type="VEuPathDB" id="VectorBase:LOC119178237"/>
<feature type="region of interest" description="Disordered" evidence="1">
    <location>
        <begin position="1"/>
        <end position="22"/>
    </location>
</feature>
<dbReference type="GO" id="GO:0016020">
    <property type="term" value="C:membrane"/>
    <property type="evidence" value="ECO:0007669"/>
    <property type="project" value="TreeGrafter"/>
</dbReference>
<dbReference type="InterPro" id="IPR001251">
    <property type="entry name" value="CRAL-TRIO_dom"/>
</dbReference>
<dbReference type="SMART" id="SM00516">
    <property type="entry name" value="SEC14"/>
    <property type="match status" value="1"/>
</dbReference>
<reference evidence="3" key="1">
    <citation type="journal article" date="2020" name="Cell">
        <title>Large-Scale Comparative Analyses of Tick Genomes Elucidate Their Genetic Diversity and Vector Capacities.</title>
        <authorList>
            <consortium name="Tick Genome and Microbiome Consortium (TIGMIC)"/>
            <person name="Jia N."/>
            <person name="Wang J."/>
            <person name="Shi W."/>
            <person name="Du L."/>
            <person name="Sun Y."/>
            <person name="Zhan W."/>
            <person name="Jiang J.F."/>
            <person name="Wang Q."/>
            <person name="Zhang B."/>
            <person name="Ji P."/>
            <person name="Bell-Sakyi L."/>
            <person name="Cui X.M."/>
            <person name="Yuan T.T."/>
            <person name="Jiang B.G."/>
            <person name="Yang W.F."/>
            <person name="Lam T.T."/>
            <person name="Chang Q.C."/>
            <person name="Ding S.J."/>
            <person name="Wang X.J."/>
            <person name="Zhu J.G."/>
            <person name="Ruan X.D."/>
            <person name="Zhao L."/>
            <person name="Wei J.T."/>
            <person name="Ye R.Z."/>
            <person name="Que T.C."/>
            <person name="Du C.H."/>
            <person name="Zhou Y.H."/>
            <person name="Cheng J.X."/>
            <person name="Dai P.F."/>
            <person name="Guo W.B."/>
            <person name="Han X.H."/>
            <person name="Huang E.J."/>
            <person name="Li L.F."/>
            <person name="Wei W."/>
            <person name="Gao Y.C."/>
            <person name="Liu J.Z."/>
            <person name="Shao H.Z."/>
            <person name="Wang X."/>
            <person name="Wang C.C."/>
            <person name="Yang T.C."/>
            <person name="Huo Q.B."/>
            <person name="Li W."/>
            <person name="Chen H.Y."/>
            <person name="Chen S.E."/>
            <person name="Zhou L.G."/>
            <person name="Ni X.B."/>
            <person name="Tian J.H."/>
            <person name="Sheng Y."/>
            <person name="Liu T."/>
            <person name="Pan Y.S."/>
            <person name="Xia L.Y."/>
            <person name="Li J."/>
            <person name="Zhao F."/>
            <person name="Cao W.C."/>
        </authorList>
    </citation>
    <scope>NUCLEOTIDE SEQUENCE</scope>
    <source>
        <strain evidence="3">Rmic-2018</strain>
    </source>
</reference>
<dbReference type="PROSITE" id="PS50191">
    <property type="entry name" value="CRAL_TRIO"/>
    <property type="match status" value="1"/>
</dbReference>
<protein>
    <recommendedName>
        <fullName evidence="2">CRAL-TRIO domain-containing protein</fullName>
    </recommendedName>
</protein>
<dbReference type="InterPro" id="IPR036865">
    <property type="entry name" value="CRAL-TRIO_dom_sf"/>
</dbReference>
<dbReference type="Gene3D" id="1.10.8.20">
    <property type="entry name" value="N-terminal domain of phosphatidylinositol transfer protein sec14p"/>
    <property type="match status" value="1"/>
</dbReference>